<evidence type="ECO:0000313" key="7">
    <source>
        <dbReference type="RefSeq" id="XP_010251610.1"/>
    </source>
</evidence>
<evidence type="ECO:0000256" key="5">
    <source>
        <dbReference type="SAM" id="Phobius"/>
    </source>
</evidence>
<keyword evidence="6" id="KW-1185">Reference proteome</keyword>
<keyword evidence="4 5" id="KW-0472">Membrane</keyword>
<organism evidence="6 7">
    <name type="scientific">Nelumbo nucifera</name>
    <name type="common">Sacred lotus</name>
    <dbReference type="NCBI Taxonomy" id="4432"/>
    <lineage>
        <taxon>Eukaryota</taxon>
        <taxon>Viridiplantae</taxon>
        <taxon>Streptophyta</taxon>
        <taxon>Embryophyta</taxon>
        <taxon>Tracheophyta</taxon>
        <taxon>Spermatophyta</taxon>
        <taxon>Magnoliopsida</taxon>
        <taxon>Proteales</taxon>
        <taxon>Nelumbonaceae</taxon>
        <taxon>Nelumbo</taxon>
    </lineage>
</organism>
<dbReference type="OrthoDB" id="8048523at2759"/>
<dbReference type="AlphaFoldDB" id="A0A1U7ZFD8"/>
<proteinExistence type="predicted"/>
<dbReference type="FunCoup" id="A0A1U7ZFD8">
    <property type="interactions" value="1092"/>
</dbReference>
<evidence type="ECO:0000256" key="1">
    <source>
        <dbReference type="ARBA" id="ARBA00004141"/>
    </source>
</evidence>
<dbReference type="InterPro" id="IPR006603">
    <property type="entry name" value="PQ-loop_rpt"/>
</dbReference>
<dbReference type="STRING" id="4432.A0A1U7ZFD8"/>
<evidence type="ECO:0000313" key="6">
    <source>
        <dbReference type="Proteomes" id="UP000189703"/>
    </source>
</evidence>
<feature type="transmembrane region" description="Helical" evidence="5">
    <location>
        <begin position="313"/>
        <end position="331"/>
    </location>
</feature>
<reference evidence="7" key="1">
    <citation type="submission" date="2025-08" db="UniProtKB">
        <authorList>
            <consortium name="RefSeq"/>
        </authorList>
    </citation>
    <scope>IDENTIFICATION</scope>
</reference>
<feature type="transmembrane region" description="Helical" evidence="5">
    <location>
        <begin position="74"/>
        <end position="92"/>
    </location>
</feature>
<protein>
    <submittedName>
        <fullName evidence="7">Probable vacuolar amino acid transporter YPQ1 isoform X1</fullName>
    </submittedName>
</protein>
<dbReference type="Gene3D" id="1.20.1280.290">
    <property type="match status" value="2"/>
</dbReference>
<keyword evidence="3 5" id="KW-1133">Transmembrane helix</keyword>
<dbReference type="OMA" id="NDRLEWI"/>
<evidence type="ECO:0000256" key="2">
    <source>
        <dbReference type="ARBA" id="ARBA00022692"/>
    </source>
</evidence>
<dbReference type="KEGG" id="nnu:104593463"/>
<dbReference type="PANTHER" id="PTHR16201:SF44">
    <property type="entry name" value="SEVEN TRANSMEMBRANE PROTEIN 1"/>
    <property type="match status" value="1"/>
</dbReference>
<sequence>MGFERLAFYLNSSYPVCPRNLHCSEWARTYMKYCLCSAKDGASLTLGLISVISWGVAEVPQIITNYKKKSTESLSIAFLITWIIGDLFNLFGCLLEPATLPTQYYMAMLYTLTTLILALQTIYYSRIYHLLKSHRHGHKSPILPEIDAVDKEHYTNNFGKKQSALGDRGVLPSSPIPVSVPSHSRDGSCGRELYYMSARSLSRSHTPTAGSHLACPCGYEGTNSISDHDCRSIEEPLLSRVGSMQSTPPMNTKNMLCVVSALTFFLSTFRLQLSANSRFSMYLENQPGGHVIRIGRRLLQKSSGPLLENHGEGSSSVGTFLGWAMAAIYMGGRLPQIWLNIRRGHVGGLNPLMFVFALVGNATYVASILVSSLNLSKIRPNLPWLVDAGGCILLDCFIIIQFIHFRYRKPKGPIDKHNDISFTY</sequence>
<dbReference type="Proteomes" id="UP000189703">
    <property type="component" value="Unplaced"/>
</dbReference>
<dbReference type="SMART" id="SM00679">
    <property type="entry name" value="CTNS"/>
    <property type="match status" value="2"/>
</dbReference>
<dbReference type="InParanoid" id="A0A1U7ZFD8"/>
<dbReference type="RefSeq" id="XP_010251610.1">
    <property type="nucleotide sequence ID" value="XM_010253308.2"/>
</dbReference>
<dbReference type="PANTHER" id="PTHR16201">
    <property type="entry name" value="SEVEN TRANSMEMBRANE PROTEIN 1-RELATED"/>
    <property type="match status" value="1"/>
</dbReference>
<dbReference type="GeneID" id="104593463"/>
<evidence type="ECO:0000256" key="3">
    <source>
        <dbReference type="ARBA" id="ARBA00022989"/>
    </source>
</evidence>
<feature type="transmembrane region" description="Helical" evidence="5">
    <location>
        <begin position="254"/>
        <end position="273"/>
    </location>
</feature>
<accession>A0A1U7ZFD8</accession>
<comment type="subcellular location">
    <subcellularLocation>
        <location evidence="1">Membrane</location>
        <topology evidence="1">Multi-pass membrane protein</topology>
    </subcellularLocation>
</comment>
<feature type="transmembrane region" description="Helical" evidence="5">
    <location>
        <begin position="382"/>
        <end position="403"/>
    </location>
</feature>
<dbReference type="InterPro" id="IPR051415">
    <property type="entry name" value="LAAT-1"/>
</dbReference>
<dbReference type="FunFam" id="1.20.1280.290:FF:000012">
    <property type="entry name" value="Vacuolar membrane PQ loop repeat protein"/>
    <property type="match status" value="1"/>
</dbReference>
<name>A0A1U7ZFD8_NELNU</name>
<dbReference type="eggNOG" id="KOG2913">
    <property type="taxonomic scope" value="Eukaryota"/>
</dbReference>
<evidence type="ECO:0000256" key="4">
    <source>
        <dbReference type="ARBA" id="ARBA00023136"/>
    </source>
</evidence>
<gene>
    <name evidence="7" type="primary">LOC104593463</name>
</gene>
<feature type="transmembrane region" description="Helical" evidence="5">
    <location>
        <begin position="104"/>
        <end position="125"/>
    </location>
</feature>
<keyword evidence="2 5" id="KW-0812">Transmembrane</keyword>
<dbReference type="Pfam" id="PF04193">
    <property type="entry name" value="PQ-loop"/>
    <property type="match status" value="2"/>
</dbReference>
<dbReference type="GO" id="GO:0016020">
    <property type="term" value="C:membrane"/>
    <property type="evidence" value="ECO:0000318"/>
    <property type="project" value="GO_Central"/>
</dbReference>
<dbReference type="FunFam" id="1.20.1280.290:FF:000019">
    <property type="entry name" value="PQ-loop repeat family protein / transmembrane family protein"/>
    <property type="match status" value="1"/>
</dbReference>
<feature type="transmembrane region" description="Helical" evidence="5">
    <location>
        <begin position="352"/>
        <end position="370"/>
    </location>
</feature>